<reference evidence="4" key="1">
    <citation type="submission" date="2021-02" db="EMBL/GenBank/DDBJ databases">
        <authorList>
            <person name="Dougan E. K."/>
            <person name="Rhodes N."/>
            <person name="Thang M."/>
            <person name="Chan C."/>
        </authorList>
    </citation>
    <scope>NUCLEOTIDE SEQUENCE</scope>
</reference>
<evidence type="ECO:0000259" key="3">
    <source>
        <dbReference type="SMART" id="SM00563"/>
    </source>
</evidence>
<dbReference type="SUPFAM" id="SSF69593">
    <property type="entry name" value="Glycerol-3-phosphate (1)-acyltransferase"/>
    <property type="match status" value="1"/>
</dbReference>
<dbReference type="GO" id="GO:0003841">
    <property type="term" value="F:1-acylglycerol-3-phosphate O-acyltransferase activity"/>
    <property type="evidence" value="ECO:0007669"/>
    <property type="project" value="TreeGrafter"/>
</dbReference>
<dbReference type="GO" id="GO:0006654">
    <property type="term" value="P:phosphatidic acid biosynthetic process"/>
    <property type="evidence" value="ECO:0007669"/>
    <property type="project" value="TreeGrafter"/>
</dbReference>
<comment type="caution">
    <text evidence="4">The sequence shown here is derived from an EMBL/GenBank/DDBJ whole genome shotgun (WGS) entry which is preliminary data.</text>
</comment>
<dbReference type="PANTHER" id="PTHR10434:SF48">
    <property type="entry name" value="PUTATIVE-RELATED"/>
    <property type="match status" value="1"/>
</dbReference>
<evidence type="ECO:0000313" key="4">
    <source>
        <dbReference type="EMBL" id="CAE7449780.1"/>
    </source>
</evidence>
<dbReference type="CDD" id="cd07989">
    <property type="entry name" value="LPLAT_AGPAT-like"/>
    <property type="match status" value="1"/>
</dbReference>
<dbReference type="Pfam" id="PF01553">
    <property type="entry name" value="Acyltransferase"/>
    <property type="match status" value="1"/>
</dbReference>
<protein>
    <recommendedName>
        <fullName evidence="3">Phospholipid/glycerol acyltransferase domain-containing protein</fullName>
    </recommendedName>
</protein>
<feature type="domain" description="Phospholipid/glycerol acyltransferase" evidence="3">
    <location>
        <begin position="90"/>
        <end position="218"/>
    </location>
</feature>
<evidence type="ECO:0000256" key="2">
    <source>
        <dbReference type="ARBA" id="ARBA00023315"/>
    </source>
</evidence>
<accession>A0A812RQB1</accession>
<evidence type="ECO:0000256" key="1">
    <source>
        <dbReference type="ARBA" id="ARBA00022679"/>
    </source>
</evidence>
<name>A0A812RQB1_SYMPI</name>
<dbReference type="SMART" id="SM00563">
    <property type="entry name" value="PlsC"/>
    <property type="match status" value="1"/>
</dbReference>
<dbReference type="GO" id="GO:0005783">
    <property type="term" value="C:endoplasmic reticulum"/>
    <property type="evidence" value="ECO:0007669"/>
    <property type="project" value="TreeGrafter"/>
</dbReference>
<dbReference type="Proteomes" id="UP000649617">
    <property type="component" value="Unassembled WGS sequence"/>
</dbReference>
<gene>
    <name evidence="4" type="ORF">SPIL2461_LOCUS11003</name>
</gene>
<dbReference type="EMBL" id="CAJNIZ010021224">
    <property type="protein sequence ID" value="CAE7449780.1"/>
    <property type="molecule type" value="Genomic_DNA"/>
</dbReference>
<evidence type="ECO:0000313" key="5">
    <source>
        <dbReference type="Proteomes" id="UP000649617"/>
    </source>
</evidence>
<proteinExistence type="predicted"/>
<sequence length="300" mass="33931">MGAMLGKLCVGCFGLILVLNMLWAAIAMKILSFFPLQKRTREGISLGLVQACWRITLFFCPWLSISYDSETAPAWREMQQKMENVTDHPLMVLGNHTSFFDVIVATISMPTEVLTRCRTYMDAHLFELPLLSTICRSVGHFPVYFMSDASGVFKVDKEKNEKIDLEVDKHLQTGGWLCFYPEGQVNREPEQLLPFRYGGMKKALDFDARMISVVCWGNAKVWPRKMQIGGFPGSVKISCRQLAPDGVKALVKQLRDCEDTPAEDKESEDHVLLARHLQRVMQKQYDDLKASVANGKAKGD</sequence>
<dbReference type="PANTHER" id="PTHR10434">
    <property type="entry name" value="1-ACYL-SN-GLYCEROL-3-PHOSPHATE ACYLTRANSFERASE"/>
    <property type="match status" value="1"/>
</dbReference>
<dbReference type="AlphaFoldDB" id="A0A812RQB1"/>
<dbReference type="InterPro" id="IPR002123">
    <property type="entry name" value="Plipid/glycerol_acylTrfase"/>
</dbReference>
<keyword evidence="1" id="KW-0808">Transferase</keyword>
<organism evidence="4 5">
    <name type="scientific">Symbiodinium pilosum</name>
    <name type="common">Dinoflagellate</name>
    <dbReference type="NCBI Taxonomy" id="2952"/>
    <lineage>
        <taxon>Eukaryota</taxon>
        <taxon>Sar</taxon>
        <taxon>Alveolata</taxon>
        <taxon>Dinophyceae</taxon>
        <taxon>Suessiales</taxon>
        <taxon>Symbiodiniaceae</taxon>
        <taxon>Symbiodinium</taxon>
    </lineage>
</organism>
<dbReference type="OrthoDB" id="431951at2759"/>
<keyword evidence="2" id="KW-0012">Acyltransferase</keyword>
<keyword evidence="5" id="KW-1185">Reference proteome</keyword>